<evidence type="ECO:0000313" key="3">
    <source>
        <dbReference type="Proteomes" id="UP001219525"/>
    </source>
</evidence>
<protein>
    <recommendedName>
        <fullName evidence="4">Oxidase ustYa</fullName>
    </recommendedName>
</protein>
<dbReference type="Proteomes" id="UP001219525">
    <property type="component" value="Unassembled WGS sequence"/>
</dbReference>
<comment type="caution">
    <text evidence="2">The sequence shown here is derived from an EMBL/GenBank/DDBJ whole genome shotgun (WGS) entry which is preliminary data.</text>
</comment>
<organism evidence="2 3">
    <name type="scientific">Mycena pura</name>
    <dbReference type="NCBI Taxonomy" id="153505"/>
    <lineage>
        <taxon>Eukaryota</taxon>
        <taxon>Fungi</taxon>
        <taxon>Dikarya</taxon>
        <taxon>Basidiomycota</taxon>
        <taxon>Agaricomycotina</taxon>
        <taxon>Agaricomycetes</taxon>
        <taxon>Agaricomycetidae</taxon>
        <taxon>Agaricales</taxon>
        <taxon>Marasmiineae</taxon>
        <taxon>Mycenaceae</taxon>
        <taxon>Mycena</taxon>
    </lineage>
</organism>
<reference evidence="2" key="1">
    <citation type="submission" date="2023-03" db="EMBL/GenBank/DDBJ databases">
        <title>Massive genome expansion in bonnet fungi (Mycena s.s.) driven by repeated elements and novel gene families across ecological guilds.</title>
        <authorList>
            <consortium name="Lawrence Berkeley National Laboratory"/>
            <person name="Harder C.B."/>
            <person name="Miyauchi S."/>
            <person name="Viragh M."/>
            <person name="Kuo A."/>
            <person name="Thoen E."/>
            <person name="Andreopoulos B."/>
            <person name="Lu D."/>
            <person name="Skrede I."/>
            <person name="Drula E."/>
            <person name="Henrissat B."/>
            <person name="Morin E."/>
            <person name="Kohler A."/>
            <person name="Barry K."/>
            <person name="LaButti K."/>
            <person name="Morin E."/>
            <person name="Salamov A."/>
            <person name="Lipzen A."/>
            <person name="Mereny Z."/>
            <person name="Hegedus B."/>
            <person name="Baldrian P."/>
            <person name="Stursova M."/>
            <person name="Weitz H."/>
            <person name="Taylor A."/>
            <person name="Grigoriev I.V."/>
            <person name="Nagy L.G."/>
            <person name="Martin F."/>
            <person name="Kauserud H."/>
        </authorList>
    </citation>
    <scope>NUCLEOTIDE SEQUENCE</scope>
    <source>
        <strain evidence="2">9144</strain>
    </source>
</reference>
<name>A0AAD6URK0_9AGAR</name>
<accession>A0AAD6URK0</accession>
<evidence type="ECO:0000256" key="1">
    <source>
        <dbReference type="ARBA" id="ARBA00035112"/>
    </source>
</evidence>
<dbReference type="Pfam" id="PF11807">
    <property type="entry name" value="UstYa"/>
    <property type="match status" value="1"/>
</dbReference>
<dbReference type="GO" id="GO:0043386">
    <property type="term" value="P:mycotoxin biosynthetic process"/>
    <property type="evidence" value="ECO:0007669"/>
    <property type="project" value="InterPro"/>
</dbReference>
<comment type="similarity">
    <text evidence="1">Belongs to the ustYa family.</text>
</comment>
<evidence type="ECO:0000313" key="2">
    <source>
        <dbReference type="EMBL" id="KAJ7193094.1"/>
    </source>
</evidence>
<dbReference type="PANTHER" id="PTHR33365:SF13">
    <property type="entry name" value="TAT PATHWAY SIGNAL SEQUENCE"/>
    <property type="match status" value="1"/>
</dbReference>
<dbReference type="EMBL" id="JARJCW010000112">
    <property type="protein sequence ID" value="KAJ7193094.1"/>
    <property type="molecule type" value="Genomic_DNA"/>
</dbReference>
<sequence>MPLTKTAALRVLVVLAALSAALNLGLLRRVLKVSQRLSSSGRHNTDYPYTPAEIPGYIPPVALTFESPDTHYSLEDDTAWASTIAPQSGFLRLGAKGDPVGTALNHQLHCVNGIRFSYVATRGGLFHTEAQKTAAFAHVNHCFDLLRQSILCKADSTLIPLGGNGTVTRRCRDWATVRKFIDENHGIWDGLPYDYTPPASTSSSANLGAIVRLPYLHLH</sequence>
<dbReference type="AlphaFoldDB" id="A0AAD6URK0"/>
<keyword evidence="3" id="KW-1185">Reference proteome</keyword>
<proteinExistence type="inferred from homology"/>
<gene>
    <name evidence="2" type="ORF">GGX14DRAFT_577611</name>
</gene>
<dbReference type="PANTHER" id="PTHR33365">
    <property type="entry name" value="YALI0B05434P"/>
    <property type="match status" value="1"/>
</dbReference>
<dbReference type="InterPro" id="IPR021765">
    <property type="entry name" value="UstYa-like"/>
</dbReference>
<evidence type="ECO:0008006" key="4">
    <source>
        <dbReference type="Google" id="ProtNLM"/>
    </source>
</evidence>